<evidence type="ECO:0000313" key="4">
    <source>
        <dbReference type="Proteomes" id="UP000306102"/>
    </source>
</evidence>
<feature type="compositionally biased region" description="Polar residues" evidence="1">
    <location>
        <begin position="336"/>
        <end position="358"/>
    </location>
</feature>
<gene>
    <name evidence="3" type="ORF">TEA_012769</name>
</gene>
<evidence type="ECO:0000256" key="1">
    <source>
        <dbReference type="SAM" id="MobiDB-lite"/>
    </source>
</evidence>
<feature type="compositionally biased region" description="Basic and acidic residues" evidence="1">
    <location>
        <begin position="26"/>
        <end position="41"/>
    </location>
</feature>
<proteinExistence type="predicted"/>
<keyword evidence="2" id="KW-1133">Transmembrane helix</keyword>
<dbReference type="GO" id="GO:0030246">
    <property type="term" value="F:carbohydrate binding"/>
    <property type="evidence" value="ECO:0007669"/>
    <property type="project" value="InterPro"/>
</dbReference>
<feature type="transmembrane region" description="Helical" evidence="2">
    <location>
        <begin position="258"/>
        <end position="278"/>
    </location>
</feature>
<feature type="transmembrane region" description="Helical" evidence="2">
    <location>
        <begin position="284"/>
        <end position="301"/>
    </location>
</feature>
<dbReference type="PANTHER" id="PTHR48478">
    <property type="entry name" value="LECTIN-LIKE"/>
    <property type="match status" value="1"/>
</dbReference>
<keyword evidence="4" id="KW-1185">Reference proteome</keyword>
<dbReference type="AlphaFoldDB" id="A0A4S4DVI7"/>
<dbReference type="PANTHER" id="PTHR48478:SF1">
    <property type="entry name" value="LECTIN-LIKE"/>
    <property type="match status" value="1"/>
</dbReference>
<dbReference type="Gene3D" id="3.40.50.1000">
    <property type="entry name" value="HAD superfamily/HAD-like"/>
    <property type="match status" value="1"/>
</dbReference>
<accession>A0A4S4DVI7</accession>
<feature type="compositionally biased region" description="Polar residues" evidence="1">
    <location>
        <begin position="8"/>
        <end position="25"/>
    </location>
</feature>
<organism evidence="3 4">
    <name type="scientific">Camellia sinensis var. sinensis</name>
    <name type="common">China tea</name>
    <dbReference type="NCBI Taxonomy" id="542762"/>
    <lineage>
        <taxon>Eukaryota</taxon>
        <taxon>Viridiplantae</taxon>
        <taxon>Streptophyta</taxon>
        <taxon>Embryophyta</taxon>
        <taxon>Tracheophyta</taxon>
        <taxon>Spermatophyta</taxon>
        <taxon>Magnoliopsida</taxon>
        <taxon>eudicotyledons</taxon>
        <taxon>Gunneridae</taxon>
        <taxon>Pentapetalae</taxon>
        <taxon>asterids</taxon>
        <taxon>Ericales</taxon>
        <taxon>Theaceae</taxon>
        <taxon>Camellia</taxon>
    </lineage>
</organism>
<feature type="region of interest" description="Disordered" evidence="1">
    <location>
        <begin position="1"/>
        <end position="46"/>
    </location>
</feature>
<dbReference type="Proteomes" id="UP000306102">
    <property type="component" value="Unassembled WGS sequence"/>
</dbReference>
<keyword evidence="2" id="KW-0472">Membrane</keyword>
<protein>
    <submittedName>
        <fullName evidence="3">Uncharacterized protein</fullName>
    </submittedName>
</protein>
<sequence>MVARMESDGSSEIKQVEQSCSNKTDSSAKETKKGKEKEIAARKGGRTRPPLSFLSILKDANIEIDMSCPHKLCDLLYAGVYLKPNTLASSSLIFPHFISCKYFVDKKSNKNCFALFPREFYICWGENPKYWKWTKEKEPSGEDIEVAELLDVCWLEVRGKIDTIDLSPGALYEIVFVLKVKEKWIWKVIPLAVIWSLWKLRNECIFKSASPQSVDLFLNQPEANKIESGEQICLRQLTFGWSCLEAAAMEMLLLGKNIIWLCSGLLIWLCYGMLLIFINKTCSGLLLVWSLVLTFVMGWFMESAADMESDMESAADHCWYGVRGCCSPESIGKVQGSLQSNGRGEVDQSSGNGGTSKRANGVSVGRQGMESAGLEVASRVMETVMGSSEVQDRVNDEKLANEVGCSMGNDKEVACTKVNRVGREVNSHQVIMSGVQNSDVVLCRTGLLRELSGPTEARPSINLEVLIKGVQQGHEPSGLIQDLGSELSDDLAQPSGRTAEAQTKQNLKQIFKAQRITAGSFARKGATQGRGKQWKKGMDRRKWVFSRLGFQKGAIFRASAEVAASQKLAVHQQPAQSELIYRLLFCSASFSVEFAANMACWGLLWSVMHICGLLCEVVEWHGASSLAGVSLSDQIAPGHHAYGVVSKYVTGGNHVFRTLYIIGDNPSVDIKGAKQAGHPWFSILTRTGVFKGKENHAEHPADLVGELTLLLLSTFASQT</sequence>
<dbReference type="EMBL" id="SDRB02010121">
    <property type="protein sequence ID" value="THG07331.1"/>
    <property type="molecule type" value="Genomic_DNA"/>
</dbReference>
<dbReference type="Pfam" id="PF13242">
    <property type="entry name" value="Hydrolase_like"/>
    <property type="match status" value="1"/>
</dbReference>
<dbReference type="Pfam" id="PF14299">
    <property type="entry name" value="PP2"/>
    <property type="match status" value="1"/>
</dbReference>
<evidence type="ECO:0000313" key="3">
    <source>
        <dbReference type="EMBL" id="THG07331.1"/>
    </source>
</evidence>
<dbReference type="InterPro" id="IPR025886">
    <property type="entry name" value="PP2-like"/>
</dbReference>
<dbReference type="STRING" id="542762.A0A4S4DVI7"/>
<reference evidence="3 4" key="1">
    <citation type="journal article" date="2018" name="Proc. Natl. Acad. Sci. U.S.A.">
        <title>Draft genome sequence of Camellia sinensis var. sinensis provides insights into the evolution of the tea genome and tea quality.</title>
        <authorList>
            <person name="Wei C."/>
            <person name="Yang H."/>
            <person name="Wang S."/>
            <person name="Zhao J."/>
            <person name="Liu C."/>
            <person name="Gao L."/>
            <person name="Xia E."/>
            <person name="Lu Y."/>
            <person name="Tai Y."/>
            <person name="She G."/>
            <person name="Sun J."/>
            <person name="Cao H."/>
            <person name="Tong W."/>
            <person name="Gao Q."/>
            <person name="Li Y."/>
            <person name="Deng W."/>
            <person name="Jiang X."/>
            <person name="Wang W."/>
            <person name="Chen Q."/>
            <person name="Zhang S."/>
            <person name="Li H."/>
            <person name="Wu J."/>
            <person name="Wang P."/>
            <person name="Li P."/>
            <person name="Shi C."/>
            <person name="Zheng F."/>
            <person name="Jian J."/>
            <person name="Huang B."/>
            <person name="Shan D."/>
            <person name="Shi M."/>
            <person name="Fang C."/>
            <person name="Yue Y."/>
            <person name="Li F."/>
            <person name="Li D."/>
            <person name="Wei S."/>
            <person name="Han B."/>
            <person name="Jiang C."/>
            <person name="Yin Y."/>
            <person name="Xia T."/>
            <person name="Zhang Z."/>
            <person name="Bennetzen J.L."/>
            <person name="Zhao S."/>
            <person name="Wan X."/>
        </authorList>
    </citation>
    <scope>NUCLEOTIDE SEQUENCE [LARGE SCALE GENOMIC DNA]</scope>
    <source>
        <strain evidence="4">cv. Shuchazao</strain>
        <tissue evidence="3">Leaf</tissue>
    </source>
</reference>
<comment type="caution">
    <text evidence="3">The sequence shown here is derived from an EMBL/GenBank/DDBJ whole genome shotgun (WGS) entry which is preliminary data.</text>
</comment>
<name>A0A4S4DVI7_CAMSN</name>
<evidence type="ECO:0000256" key="2">
    <source>
        <dbReference type="SAM" id="Phobius"/>
    </source>
</evidence>
<dbReference type="InterPro" id="IPR052147">
    <property type="entry name" value="PP2-like/Lectin"/>
</dbReference>
<keyword evidence="2" id="KW-0812">Transmembrane</keyword>
<feature type="region of interest" description="Disordered" evidence="1">
    <location>
        <begin position="336"/>
        <end position="362"/>
    </location>
</feature>
<dbReference type="InterPro" id="IPR023214">
    <property type="entry name" value="HAD_sf"/>
</dbReference>